<dbReference type="Gene3D" id="1.10.225.10">
    <property type="entry name" value="Saposin-like"/>
    <property type="match status" value="8"/>
</dbReference>
<evidence type="ECO:0000256" key="1">
    <source>
        <dbReference type="ARBA" id="ARBA00023157"/>
    </source>
</evidence>
<gene>
    <name evidence="4" type="ORF">H310_02070</name>
</gene>
<dbReference type="PANTHER" id="PTHR11480">
    <property type="entry name" value="SAPOSIN-RELATED"/>
    <property type="match status" value="1"/>
</dbReference>
<protein>
    <recommendedName>
        <fullName evidence="3">Saposin B-type domain-containing protein</fullName>
    </recommendedName>
</protein>
<name>A0A024UPN3_9STRA</name>
<reference evidence="4" key="1">
    <citation type="submission" date="2013-12" db="EMBL/GenBank/DDBJ databases">
        <title>The Genome Sequence of Aphanomyces invadans NJM9701.</title>
        <authorList>
            <consortium name="The Broad Institute Genomics Platform"/>
            <person name="Russ C."/>
            <person name="Tyler B."/>
            <person name="van West P."/>
            <person name="Dieguez-Uribeondo J."/>
            <person name="Young S.K."/>
            <person name="Zeng Q."/>
            <person name="Gargeya S."/>
            <person name="Fitzgerald M."/>
            <person name="Abouelleil A."/>
            <person name="Alvarado L."/>
            <person name="Chapman S.B."/>
            <person name="Gainer-Dewar J."/>
            <person name="Goldberg J."/>
            <person name="Griggs A."/>
            <person name="Gujja S."/>
            <person name="Hansen M."/>
            <person name="Howarth C."/>
            <person name="Imamovic A."/>
            <person name="Ireland A."/>
            <person name="Larimer J."/>
            <person name="McCowan C."/>
            <person name="Murphy C."/>
            <person name="Pearson M."/>
            <person name="Poon T.W."/>
            <person name="Priest M."/>
            <person name="Roberts A."/>
            <person name="Saif S."/>
            <person name="Shea T."/>
            <person name="Sykes S."/>
            <person name="Wortman J."/>
            <person name="Nusbaum C."/>
            <person name="Birren B."/>
        </authorList>
    </citation>
    <scope>NUCLEOTIDE SEQUENCE [LARGE SCALE GENOMIC DNA]</scope>
    <source>
        <strain evidence="4">NJM9701</strain>
    </source>
</reference>
<dbReference type="InterPro" id="IPR051428">
    <property type="entry name" value="Sphingo_Act-Surfact_Prot"/>
</dbReference>
<feature type="chain" id="PRO_5001538286" description="Saposin B-type domain-containing protein" evidence="2">
    <location>
        <begin position="21"/>
        <end position="1080"/>
    </location>
</feature>
<dbReference type="GeneID" id="20079120"/>
<evidence type="ECO:0000259" key="3">
    <source>
        <dbReference type="PROSITE" id="PS50015"/>
    </source>
</evidence>
<dbReference type="eggNOG" id="ENOG502SCB3">
    <property type="taxonomic scope" value="Eukaryota"/>
</dbReference>
<dbReference type="InterPro" id="IPR008139">
    <property type="entry name" value="SaposinB_dom"/>
</dbReference>
<dbReference type="InterPro" id="IPR011001">
    <property type="entry name" value="Saposin-like"/>
</dbReference>
<dbReference type="VEuPathDB" id="FungiDB:H310_02070"/>
<sequence>MKLYGHGIAFAVALASPANALSEDWFGDVMTQTFPDVQSVMSVVLTKPDPCEVAVASLIKSDKQADMFDELFESLFPMRACSGQLMFSQAEEEECMAIQSSPAVEDMLAHGITSPPLVCTWRQFWVEAAASNDHAAPFDSCELCERTVTMIENTFDKQELAIEVVEQALKLLCEYLPSSSKCSVLVTRLDDIIKWLKDGLSPKHICQKISMCTAALARPDAGSAKALSSLRASPQHDELCAICQDNTNAMHSLVNVPHGLKLYKDGLDAVCAHTADSKACQFMSSHFHVLAKHLEQGDDVLATCQKVRACVTEAAVAAATPTFLGCVYCEFVGQVVTSALHQGGKDTLPAVKDGLDGLCINLPPQAQCKVMDLRFDDLTNMMDQGKTPREGCEAVQMCSPLEAAAAARPPSVEAKPAHLLSILEKMVDELAAPTYDVTHYVGCTTCEHVAYAIQKVEKAHKTSLPELKKAISIVCHFLPPCTKCRDIVAKFDELEALLKKGKHAKLACTDLGFCIPEVETLGTTRVDAALKQVEAQVHKALAVPHGVKADILGCVMCQATGEVIVEVAKYSKDVVPLVKIGMETLCTRLPPEAKCSTVLTAFDELAQLIEVGSSPLQACVHVQLCDEIEKSAVVEKALQKVESTVSTWGKDDEVTCEMCEAVATTIMSIEKVNKQYLMAFKIGLEVLCDRFQTPQCVRVMPEFDHLVNLVEGGKNFLEACNEVKLCEAKQALHLPLLSSVDKVNAIETTVQSWLTVTPVSADKDVLTCVFCEYVGLVIAKVVTVDKSILPFLKPGFEILCAKLPVEAQCEKVVSKFDALVGLIEAGTAASQACGKVELCSVATPLPKAQLALPTTSHGFVQSQLGDLAIKMHAMEANRPKDMLTCLLCEDVAQLIKVVTNYDKDVVPLLKTGLEALCSQVQQLQAQCNSVVGKFDSLASLVESGTNPSEACLKTHLCEIAKQSTLDLEAHVTSWMASNRSVGSDEGCLFCQYASESIGAVIKVDKHQLPLVREAIGAMCSFLPPSVHCDDVNEHFEDLAKWLEGGSTALDVCHRIAVCQVAPTPDSTIVRVVIDDVVANQ</sequence>
<keyword evidence="1" id="KW-1015">Disulfide bond</keyword>
<feature type="domain" description="Saposin B-type" evidence="3">
    <location>
        <begin position="764"/>
        <end position="843"/>
    </location>
</feature>
<proteinExistence type="predicted"/>
<feature type="domain" description="Saposin B-type" evidence="3">
    <location>
        <begin position="439"/>
        <end position="518"/>
    </location>
</feature>
<dbReference type="RefSeq" id="XP_008863681.1">
    <property type="nucleotide sequence ID" value="XM_008865459.1"/>
</dbReference>
<accession>A0A024UPN3</accession>
<dbReference type="SMART" id="SM00741">
    <property type="entry name" value="SapB"/>
    <property type="match status" value="9"/>
</dbReference>
<dbReference type="STRING" id="157072.A0A024UPN3"/>
<feature type="domain" description="Saposin B-type" evidence="3">
    <location>
        <begin position="137"/>
        <end position="216"/>
    </location>
</feature>
<keyword evidence="2" id="KW-0732">Signal</keyword>
<dbReference type="EMBL" id="KI913954">
    <property type="protein sequence ID" value="ETW07588.1"/>
    <property type="molecule type" value="Genomic_DNA"/>
</dbReference>
<dbReference type="SUPFAM" id="SSF47862">
    <property type="entry name" value="Saposin"/>
    <property type="match status" value="4"/>
</dbReference>
<evidence type="ECO:0000313" key="4">
    <source>
        <dbReference type="EMBL" id="ETW07588.1"/>
    </source>
</evidence>
<dbReference type="PROSITE" id="PS50015">
    <property type="entry name" value="SAP_B"/>
    <property type="match status" value="4"/>
</dbReference>
<feature type="domain" description="Saposin B-type" evidence="3">
    <location>
        <begin position="881"/>
        <end position="961"/>
    </location>
</feature>
<evidence type="ECO:0000256" key="2">
    <source>
        <dbReference type="SAM" id="SignalP"/>
    </source>
</evidence>
<dbReference type="OrthoDB" id="69496at2759"/>
<feature type="signal peptide" evidence="2">
    <location>
        <begin position="1"/>
        <end position="20"/>
    </location>
</feature>
<dbReference type="AlphaFoldDB" id="A0A024UPN3"/>
<organism evidence="4">
    <name type="scientific">Aphanomyces invadans</name>
    <dbReference type="NCBI Taxonomy" id="157072"/>
    <lineage>
        <taxon>Eukaryota</taxon>
        <taxon>Sar</taxon>
        <taxon>Stramenopiles</taxon>
        <taxon>Oomycota</taxon>
        <taxon>Saprolegniomycetes</taxon>
        <taxon>Saprolegniales</taxon>
        <taxon>Verrucalvaceae</taxon>
        <taxon>Aphanomyces</taxon>
    </lineage>
</organism>